<comment type="similarity">
    <text evidence="1">Belongs to the glycosyl hydrolase 2 family.</text>
</comment>
<dbReference type="GO" id="GO:0005975">
    <property type="term" value="P:carbohydrate metabolic process"/>
    <property type="evidence" value="ECO:0007669"/>
    <property type="project" value="InterPro"/>
</dbReference>
<dbReference type="Gene3D" id="2.60.120.260">
    <property type="entry name" value="Galactose-binding domain-like"/>
    <property type="match status" value="1"/>
</dbReference>
<comment type="caution">
    <text evidence="3">The sequence shown here is derived from an EMBL/GenBank/DDBJ whole genome shotgun (WGS) entry which is preliminary data.</text>
</comment>
<dbReference type="GO" id="GO:0004553">
    <property type="term" value="F:hydrolase activity, hydrolyzing O-glycosyl compounds"/>
    <property type="evidence" value="ECO:0007669"/>
    <property type="project" value="InterPro"/>
</dbReference>
<dbReference type="Pfam" id="PF17132">
    <property type="entry name" value="Glyco_hydro_106"/>
    <property type="match status" value="2"/>
</dbReference>
<dbReference type="Gene3D" id="1.20.1270.90">
    <property type="entry name" value="AF1782-like"/>
    <property type="match status" value="1"/>
</dbReference>
<dbReference type="eggNOG" id="COG3250">
    <property type="taxonomic scope" value="Bacteria"/>
</dbReference>
<sequence length="1284" mass="140559">MKSANWWKKCLAALLSAALISSCVGSAGVFAAGDASTGEPTLAEEFQNAPQQSRTMIRYWLPDAAVEEEEVRRDIQTIAELGYGGIEVMGLTMLTSGVTDDYRWGTENWDRAMEVVVDEAKKQGLTVDVTNGPGWPISMPGIETADDEAASYEMTYGTAIVAGGERYTGVVPARNQVRKSGTTKLFAVAAYRVAGDKTVDYSSYIDLMPSVALNEQDPAQSTLDWTAPDGEDWMVFSFWEQPTAQQYGGKYYIVDHFGRAGAQACIDYWEQVLEEKNYLHEVSSIFNDSLEYQVDKEWTRGFQEIFEQQKDYDITPYLPVIGGTGYYQTGEGPNFSFTDSELTQRIKNDYNDVVTYCYNEYHLKPLQQMAEKHGMNIRYQVAYNKPMEVETSALSVGIPEGEGLNRATLDNLRMMASAVHMTDKQIYSFEAAAEFGNANGQSYEDMAWWLKRSWAAGMNRQVLHGASYSGVWEDGTLNGRFGGTSWPGWSGFSGFISNDWNRNTSEENAGSYIEYFSRYNYIMQKESKIDVAVYRHTYEDRYMLSGNDGEDWYPDGGALNANGYSYEFVSPSILSLDTAKVTNGVLNENGPAYKAIVLANEERMSPSTLDTLTEMVEAGLKLVVVGDTPSKLMYQSELNEGYTDAMIVDGMASLCENGNVRQVADYADVPAALAALGVTADAQYSTPTDILARHQVDEIGDYYYLYNYNKMLAEDANATLATAGTGYPGINKEMAFSEKDVEVTLKGEGRPYLLDGWTGEITPIASYQLNNGSVTLKLSFDEDEAKLIALLTDEEAQANGITPRSSYVTALDSSSQAVYTDQGEIALRASEEGRHTATLSNGTQCAASVEEVQQSFTVGAWDLQISAIEPGEGSIYFRDSVWNQLEPTTVTSLAGWSEINPDWKNVSGIGRYTATFTLDKGWEQGYGATIALGEVEDTYTVEVNGTQLPFTNQINTTLDIGPYVHQGENTIVVTVASTLYNQFKAHGGMMSSMPLKQNGLLGVNGVVRVTPYQQVVFEADTSKEILNKVLAYAQQQYEDPSFEQVIAVVQETFTAALESARAVAADPYATQQEIDAAWQTLMTEIHKLGFVRGDKTSLATLLEVATQYEVKIDSYTPTTADQFVAVLAEARETYADENAMQDDVSAAESDLLEAMMNLRYKADKGVLESVLAKASEIDLAGYTAESRAAFQTANDNARAVYEDENATQDEVNSAADRLHAAIDRLEATDAASGSIVGEGASIQGDATRTNGSATAKTGETTPVAALVAVLALAGAGLIVSKKKR</sequence>
<dbReference type="SUPFAM" id="SSF49785">
    <property type="entry name" value="Galactose-binding domain-like"/>
    <property type="match status" value="1"/>
</dbReference>
<accession>C0EDG3</accession>
<dbReference type="EMBL" id="ACEC01000061">
    <property type="protein sequence ID" value="EEG30549.1"/>
    <property type="molecule type" value="Genomic_DNA"/>
</dbReference>
<dbReference type="Pfam" id="PF02837">
    <property type="entry name" value="Glyco_hydro_2_N"/>
    <property type="match status" value="1"/>
</dbReference>
<dbReference type="InterPro" id="IPR008979">
    <property type="entry name" value="Galactose-bd-like_sf"/>
</dbReference>
<organism evidence="3 4">
    <name type="scientific">[Clostridium] methylpentosum DSM 5476</name>
    <dbReference type="NCBI Taxonomy" id="537013"/>
    <lineage>
        <taxon>Bacteria</taxon>
        <taxon>Bacillati</taxon>
        <taxon>Bacillota</taxon>
        <taxon>Clostridia</taxon>
        <taxon>Eubacteriales</taxon>
        <taxon>Oscillospiraceae</taxon>
        <taxon>Oscillospiraceae incertae sedis</taxon>
    </lineage>
</organism>
<keyword evidence="4" id="KW-1185">Reference proteome</keyword>
<dbReference type="PROSITE" id="PS51257">
    <property type="entry name" value="PROKAR_LIPOPROTEIN"/>
    <property type="match status" value="1"/>
</dbReference>
<dbReference type="PANTHER" id="PTHR36848:SF2">
    <property type="entry name" value="SECRETED PROTEIN"/>
    <property type="match status" value="1"/>
</dbReference>
<dbReference type="PANTHER" id="PTHR36848">
    <property type="entry name" value="DNA-BINDING PROTEIN (PUTATIVE SECRETED PROTEIN)-RELATED"/>
    <property type="match status" value="1"/>
</dbReference>
<feature type="domain" description="Glycosyl hydrolases family 2 sugar binding" evidence="2">
    <location>
        <begin position="900"/>
        <end position="975"/>
    </location>
</feature>
<dbReference type="HOGENOM" id="CLU_003772_0_1_9"/>
<dbReference type="Pfam" id="PF07554">
    <property type="entry name" value="FIVAR"/>
    <property type="match status" value="3"/>
</dbReference>
<dbReference type="NCBIfam" id="TIGR01167">
    <property type="entry name" value="LPXTG_anchor"/>
    <property type="match status" value="1"/>
</dbReference>
<dbReference type="InterPro" id="IPR006104">
    <property type="entry name" value="Glyco_hydro_2_N"/>
</dbReference>
<dbReference type="STRING" id="537013.CLOSTMETH_01890"/>
<evidence type="ECO:0000259" key="2">
    <source>
        <dbReference type="Pfam" id="PF02837"/>
    </source>
</evidence>
<proteinExistence type="inferred from homology"/>
<dbReference type="InterPro" id="IPR053161">
    <property type="entry name" value="Ulvan_degrading_GH"/>
</dbReference>
<reference evidence="3 4" key="2">
    <citation type="submission" date="2009-02" db="EMBL/GenBank/DDBJ databases">
        <title>Draft genome sequence of Clostridium methylpentosum (DSM 5476).</title>
        <authorList>
            <person name="Sudarsanam P."/>
            <person name="Ley R."/>
            <person name="Guruge J."/>
            <person name="Turnbaugh P.J."/>
            <person name="Mahowald M."/>
            <person name="Liep D."/>
            <person name="Gordon J."/>
        </authorList>
    </citation>
    <scope>NUCLEOTIDE SEQUENCE [LARGE SCALE GENOMIC DNA]</scope>
    <source>
        <strain evidence="3 4">DSM 5476</strain>
    </source>
</reference>
<reference evidence="3 4" key="1">
    <citation type="submission" date="2009-01" db="EMBL/GenBank/DDBJ databases">
        <authorList>
            <person name="Fulton L."/>
            <person name="Clifton S."/>
            <person name="Fulton B."/>
            <person name="Xu J."/>
            <person name="Minx P."/>
            <person name="Pepin K.H."/>
            <person name="Johnson M."/>
            <person name="Bhonagiri V."/>
            <person name="Nash W.E."/>
            <person name="Mardis E.R."/>
            <person name="Wilson R.K."/>
        </authorList>
    </citation>
    <scope>NUCLEOTIDE SEQUENCE [LARGE SCALE GENOMIC DNA]</scope>
    <source>
        <strain evidence="3 4">DSM 5476</strain>
    </source>
</reference>
<evidence type="ECO:0000313" key="4">
    <source>
        <dbReference type="Proteomes" id="UP000003340"/>
    </source>
</evidence>
<dbReference type="Proteomes" id="UP000003340">
    <property type="component" value="Unassembled WGS sequence"/>
</dbReference>
<dbReference type="eggNOG" id="COG1409">
    <property type="taxonomic scope" value="Bacteria"/>
</dbReference>
<name>C0EDG3_9FIRM</name>
<gene>
    <name evidence="3" type="ORF">CLOSTMETH_01890</name>
</gene>
<protein>
    <recommendedName>
        <fullName evidence="2">Glycosyl hydrolases family 2 sugar binding domain-containing protein</fullName>
    </recommendedName>
</protein>
<evidence type="ECO:0000313" key="3">
    <source>
        <dbReference type="EMBL" id="EEG30549.1"/>
    </source>
</evidence>
<dbReference type="Gene3D" id="1.20.1270.70">
    <property type="entry name" value="Designed single chain three-helix bundle"/>
    <property type="match status" value="2"/>
</dbReference>
<evidence type="ECO:0000256" key="1">
    <source>
        <dbReference type="ARBA" id="ARBA00007401"/>
    </source>
</evidence>